<dbReference type="InterPro" id="IPR001969">
    <property type="entry name" value="Aspartic_peptidase_AS"/>
</dbReference>
<evidence type="ECO:0000313" key="2">
    <source>
        <dbReference type="EMBL" id="KAL1279401.1"/>
    </source>
</evidence>
<evidence type="ECO:0000256" key="1">
    <source>
        <dbReference type="SAM" id="MobiDB-lite"/>
    </source>
</evidence>
<dbReference type="PROSITE" id="PS00141">
    <property type="entry name" value="ASP_PROTEASE"/>
    <property type="match status" value="1"/>
</dbReference>
<reference evidence="2 3" key="1">
    <citation type="submission" date="2023-09" db="EMBL/GenBank/DDBJ databases">
        <authorList>
            <person name="Wang M."/>
        </authorList>
    </citation>
    <scope>NUCLEOTIDE SEQUENCE [LARGE SCALE GENOMIC DNA]</scope>
    <source>
        <strain evidence="2">GT-2023</strain>
        <tissue evidence="2">Liver</tissue>
    </source>
</reference>
<dbReference type="PANTHER" id="PTHR33198:SF20">
    <property type="entry name" value="RETROTRANSPOSON GAG DOMAIN-CONTAINING PROTEIN"/>
    <property type="match status" value="1"/>
</dbReference>
<dbReference type="Proteomes" id="UP001558613">
    <property type="component" value="Unassembled WGS sequence"/>
</dbReference>
<evidence type="ECO:0008006" key="4">
    <source>
        <dbReference type="Google" id="ProtNLM"/>
    </source>
</evidence>
<feature type="region of interest" description="Disordered" evidence="1">
    <location>
        <begin position="151"/>
        <end position="176"/>
    </location>
</feature>
<proteinExistence type="predicted"/>
<name>A0ABR3NQV1_9TELE</name>
<dbReference type="PANTHER" id="PTHR33198">
    <property type="entry name" value="ANK_REP_REGION DOMAIN-CONTAINING PROTEIN-RELATED"/>
    <property type="match status" value="1"/>
</dbReference>
<evidence type="ECO:0000313" key="3">
    <source>
        <dbReference type="Proteomes" id="UP001558613"/>
    </source>
</evidence>
<dbReference type="SUPFAM" id="SSF57756">
    <property type="entry name" value="Retrovirus zinc finger-like domains"/>
    <property type="match status" value="1"/>
</dbReference>
<dbReference type="InterPro" id="IPR036875">
    <property type="entry name" value="Znf_CCHC_sf"/>
</dbReference>
<comment type="caution">
    <text evidence="2">The sequence shown here is derived from an EMBL/GenBank/DDBJ whole genome shotgun (WGS) entry which is preliminary data.</text>
</comment>
<dbReference type="Gene3D" id="4.10.60.10">
    <property type="entry name" value="Zinc finger, CCHC-type"/>
    <property type="match status" value="1"/>
</dbReference>
<accession>A0ABR3NQV1</accession>
<gene>
    <name evidence="2" type="ORF">QQF64_026074</name>
</gene>
<keyword evidence="3" id="KW-1185">Reference proteome</keyword>
<sequence>MWIRMFRNLLVVGATGDAWPEVRKRAFLLHCLGTEGRDFTTLSTHFTPAINVVVERHNFRKWVQGAHESRVNYITALRQLAATCDFPNTEDMIQDQLIEHVSDPRNRERLLLRPNLPLAESITTATQVESASEQAKAIEERRIPVQAINIHQKAHHHKEQRTMSTEKTTPKPHAPAVHTRSCFHCGSSGNLANAKECPGTRAVCKNCKKKGHFAYACHSTPIQTVKKVLPEYTLLLIPESSTLNKIHCPVGIQMPKSFATVELTVDTGASVSVLPRSVYEANFTDTHLQPASARLVTY</sequence>
<organism evidence="2 3">
    <name type="scientific">Cirrhinus molitorella</name>
    <name type="common">mud carp</name>
    <dbReference type="NCBI Taxonomy" id="172907"/>
    <lineage>
        <taxon>Eukaryota</taxon>
        <taxon>Metazoa</taxon>
        <taxon>Chordata</taxon>
        <taxon>Craniata</taxon>
        <taxon>Vertebrata</taxon>
        <taxon>Euteleostomi</taxon>
        <taxon>Actinopterygii</taxon>
        <taxon>Neopterygii</taxon>
        <taxon>Teleostei</taxon>
        <taxon>Ostariophysi</taxon>
        <taxon>Cypriniformes</taxon>
        <taxon>Cyprinidae</taxon>
        <taxon>Labeoninae</taxon>
        <taxon>Labeonini</taxon>
        <taxon>Cirrhinus</taxon>
    </lineage>
</organism>
<dbReference type="EMBL" id="JAYMGO010000003">
    <property type="protein sequence ID" value="KAL1279401.1"/>
    <property type="molecule type" value="Genomic_DNA"/>
</dbReference>
<protein>
    <recommendedName>
        <fullName evidence="4">CCHC-type domain-containing protein</fullName>
    </recommendedName>
</protein>